<dbReference type="InterPro" id="IPR029063">
    <property type="entry name" value="SAM-dependent_MTases_sf"/>
</dbReference>
<organism evidence="3 4">
    <name type="scientific">Priapulus caudatus</name>
    <name type="common">Priapulid worm</name>
    <dbReference type="NCBI Taxonomy" id="37621"/>
    <lineage>
        <taxon>Eukaryota</taxon>
        <taxon>Metazoa</taxon>
        <taxon>Ecdysozoa</taxon>
        <taxon>Scalidophora</taxon>
        <taxon>Priapulida</taxon>
        <taxon>Priapulimorpha</taxon>
        <taxon>Priapulimorphida</taxon>
        <taxon>Priapulidae</taxon>
        <taxon>Priapulus</taxon>
    </lineage>
</organism>
<dbReference type="SUPFAM" id="SSF53335">
    <property type="entry name" value="S-adenosyl-L-methionine-dependent methyltransferases"/>
    <property type="match status" value="1"/>
</dbReference>
<dbReference type="Gene3D" id="1.10.1200.270">
    <property type="entry name" value="Methyltransferase, alpha-helical capping domain"/>
    <property type="match status" value="1"/>
</dbReference>
<dbReference type="Pfam" id="PF03492">
    <property type="entry name" value="Methyltransf_7"/>
    <property type="match status" value="1"/>
</dbReference>
<accession>A0ABM1EH08</accession>
<protein>
    <submittedName>
        <fullName evidence="4">Benzoate carboxyl methyltransferase-like</fullName>
    </submittedName>
</protein>
<dbReference type="PANTHER" id="PTHR31009">
    <property type="entry name" value="S-ADENOSYL-L-METHIONINE:CARBOXYL METHYLTRANSFERASE FAMILY PROTEIN"/>
    <property type="match status" value="1"/>
</dbReference>
<keyword evidence="2" id="KW-0460">Magnesium</keyword>
<reference evidence="4" key="1">
    <citation type="submission" date="2025-08" db="UniProtKB">
        <authorList>
            <consortium name="RefSeq"/>
        </authorList>
    </citation>
    <scope>IDENTIFICATION</scope>
</reference>
<name>A0ABM1EH08_PRICU</name>
<evidence type="ECO:0000313" key="3">
    <source>
        <dbReference type="Proteomes" id="UP000695022"/>
    </source>
</evidence>
<proteinExistence type="predicted"/>
<dbReference type="InterPro" id="IPR042086">
    <property type="entry name" value="MeTrfase_capping"/>
</dbReference>
<keyword evidence="1" id="KW-0479">Metal-binding</keyword>
<dbReference type="GeneID" id="106812175"/>
<evidence type="ECO:0000256" key="2">
    <source>
        <dbReference type="ARBA" id="ARBA00022842"/>
    </source>
</evidence>
<evidence type="ECO:0000256" key="1">
    <source>
        <dbReference type="ARBA" id="ARBA00022723"/>
    </source>
</evidence>
<sequence>MNSLRKKHGEDFDIEVVYEDQPSNDWTSLFYRLQGVIPKPESYLVAHPDVRVFASGTSFYKQCFPNNSLHFGFSCAGMHWLSRLPCKITDGLHPTQITVAEEREMFRRQAAEDWETILVHRARELQPGGRLVITNLGTDKDNQYVGNTKRIKCSLIKHMTDKGRTLVKKGIITKEESQSMNINTCRSHGRRN</sequence>
<dbReference type="InterPro" id="IPR005299">
    <property type="entry name" value="MeTrfase_7"/>
</dbReference>
<dbReference type="Gene3D" id="3.40.50.150">
    <property type="entry name" value="Vaccinia Virus protein VP39"/>
    <property type="match status" value="1"/>
</dbReference>
<keyword evidence="3" id="KW-1185">Reference proteome</keyword>
<gene>
    <name evidence="4" type="primary">LOC106812175</name>
</gene>
<dbReference type="RefSeq" id="XP_014671479.1">
    <property type="nucleotide sequence ID" value="XM_014815993.1"/>
</dbReference>
<dbReference type="Proteomes" id="UP000695022">
    <property type="component" value="Unplaced"/>
</dbReference>
<evidence type="ECO:0000313" key="4">
    <source>
        <dbReference type="RefSeq" id="XP_014671479.1"/>
    </source>
</evidence>